<feature type="domain" description="BRCT" evidence="10">
    <location>
        <begin position="19"/>
        <end position="120"/>
    </location>
</feature>
<dbReference type="InterPro" id="IPR043519">
    <property type="entry name" value="NT_sf"/>
</dbReference>
<dbReference type="PROSITE" id="PS00522">
    <property type="entry name" value="DNA_POLYMERASE_X"/>
    <property type="match status" value="1"/>
</dbReference>
<dbReference type="GO" id="GO:0003677">
    <property type="term" value="F:DNA binding"/>
    <property type="evidence" value="ECO:0007669"/>
    <property type="project" value="InterPro"/>
</dbReference>
<dbReference type="SUPFAM" id="SSF47802">
    <property type="entry name" value="DNA polymerase beta, N-terminal domain-like"/>
    <property type="match status" value="1"/>
</dbReference>
<dbReference type="SUPFAM" id="SSF52113">
    <property type="entry name" value="BRCT domain"/>
    <property type="match status" value="1"/>
</dbReference>
<dbReference type="Pfam" id="PF14792">
    <property type="entry name" value="DNA_pol_B_palm"/>
    <property type="match status" value="1"/>
</dbReference>
<keyword evidence="4" id="KW-0808">Transferase</keyword>
<dbReference type="InterPro" id="IPR001726">
    <property type="entry name" value="TdT/Mu"/>
</dbReference>
<evidence type="ECO:0000313" key="11">
    <source>
        <dbReference type="EMBL" id="KAG2469410.1"/>
    </source>
</evidence>
<dbReference type="GO" id="GO:0005634">
    <property type="term" value="C:nucleus"/>
    <property type="evidence" value="ECO:0007669"/>
    <property type="project" value="UniProtKB-SubCell"/>
</dbReference>
<sequence length="384" mass="43639">MDPPKRRRKEYSHQGTEVSQPVKFPHIVLFLLERKMGASRKSFLTQLARRKGFCVENKFCNTVTHVVSENNTGDEVWEWLEKQDSGNGNGNLSTLALLDMSWFVESMSANKPVDIQDRHRLKDALEILSENAEFFESEGRSLAFYKASSVLKALPVRLTSTVDLCDLPCIGEHSQRVIKEILEDGVSSEVEGVLQSERYQAMKVLTSIFGVGVKTADRWYREGIRNLGDLLSSGQKLTKEQEAGVKYFKDLSSPVTEEEANSITDIVRKAIASIDTRAKMTITGGFRRGKQRGHDVDLLITHPEEGKEAGLLAQIINILDSQHFERELRRFAGNEKQMTLNSHALYDRKQNKTSKQFWWDLVKTPDIVLICYIDIQKCQNVNDV</sequence>
<comment type="caution">
    <text evidence="11">The sequence shown here is derived from an EMBL/GenBank/DDBJ whole genome shotgun (WGS) entry which is preliminary data.</text>
</comment>
<feature type="binding site" evidence="9">
    <location>
        <position position="297"/>
    </location>
    <ligand>
        <name>Mg(2+)</name>
        <dbReference type="ChEBI" id="CHEBI:18420"/>
    </ligand>
</feature>
<dbReference type="EMBL" id="JAATIS010000220">
    <property type="protein sequence ID" value="KAG2469410.1"/>
    <property type="molecule type" value="Genomic_DNA"/>
</dbReference>
<keyword evidence="6 9" id="KW-0479">Metal-binding</keyword>
<dbReference type="InterPro" id="IPR028207">
    <property type="entry name" value="DNA_pol_B_palm_palm"/>
</dbReference>
<evidence type="ECO:0000256" key="7">
    <source>
        <dbReference type="ARBA" id="ARBA00022842"/>
    </source>
</evidence>
<dbReference type="Gene3D" id="1.10.150.20">
    <property type="entry name" value="5' to 3' exonuclease, C-terminal subdomain"/>
    <property type="match status" value="1"/>
</dbReference>
<dbReference type="InterPro" id="IPR010996">
    <property type="entry name" value="HHH_MUS81"/>
</dbReference>
<dbReference type="PIRSF" id="PIRSF000817">
    <property type="entry name" value="DNA_NT"/>
    <property type="match status" value="1"/>
</dbReference>
<dbReference type="GO" id="GO:0006303">
    <property type="term" value="P:double-strand break repair via nonhomologous end joining"/>
    <property type="evidence" value="ECO:0007669"/>
    <property type="project" value="TreeGrafter"/>
</dbReference>
<dbReference type="Gene3D" id="3.30.460.10">
    <property type="entry name" value="Beta Polymerase, domain 2"/>
    <property type="match status" value="1"/>
</dbReference>
<protein>
    <submittedName>
        <fullName evidence="11">DPOLM polymerase</fullName>
    </submittedName>
</protein>
<organism evidence="11 12">
    <name type="scientific">Polypterus senegalus</name>
    <name type="common">Senegal bichir</name>
    <dbReference type="NCBI Taxonomy" id="55291"/>
    <lineage>
        <taxon>Eukaryota</taxon>
        <taxon>Metazoa</taxon>
        <taxon>Chordata</taxon>
        <taxon>Craniata</taxon>
        <taxon>Vertebrata</taxon>
        <taxon>Euteleostomi</taxon>
        <taxon>Actinopterygii</taxon>
        <taxon>Polypteriformes</taxon>
        <taxon>Polypteridae</taxon>
        <taxon>Polypterus</taxon>
    </lineage>
</organism>
<dbReference type="InterPro" id="IPR036420">
    <property type="entry name" value="BRCT_dom_sf"/>
</dbReference>
<dbReference type="SMART" id="SM00483">
    <property type="entry name" value="POLXc"/>
    <property type="match status" value="1"/>
</dbReference>
<gene>
    <name evidence="11" type="primary">Polm</name>
    <name evidence="11" type="ORF">GTO96_0004124</name>
</gene>
<keyword evidence="8" id="KW-0539">Nucleus</keyword>
<dbReference type="GO" id="GO:0046872">
    <property type="term" value="F:metal ion binding"/>
    <property type="evidence" value="ECO:0007669"/>
    <property type="project" value="UniProtKB-KW"/>
</dbReference>
<dbReference type="PANTHER" id="PTHR11276">
    <property type="entry name" value="DNA POLYMERASE TYPE-X FAMILY MEMBER"/>
    <property type="match status" value="1"/>
</dbReference>
<proteinExistence type="inferred from homology"/>
<comment type="similarity">
    <text evidence="3">Belongs to the DNA polymerase type-X family.</text>
</comment>
<feature type="non-terminal residue" evidence="11">
    <location>
        <position position="1"/>
    </location>
</feature>
<evidence type="ECO:0000256" key="5">
    <source>
        <dbReference type="ARBA" id="ARBA00022695"/>
    </source>
</evidence>
<evidence type="ECO:0000256" key="3">
    <source>
        <dbReference type="ARBA" id="ARBA00008323"/>
    </source>
</evidence>
<feature type="non-terminal residue" evidence="11">
    <location>
        <position position="384"/>
    </location>
</feature>
<evidence type="ECO:0000259" key="10">
    <source>
        <dbReference type="PROSITE" id="PS50172"/>
    </source>
</evidence>
<dbReference type="PRINTS" id="PR00871">
    <property type="entry name" value="DNAPOLXTDT"/>
</dbReference>
<dbReference type="CDD" id="cd00141">
    <property type="entry name" value="NT_POLXc"/>
    <property type="match status" value="1"/>
</dbReference>
<dbReference type="Pfam" id="PF14716">
    <property type="entry name" value="HHH_8"/>
    <property type="match status" value="1"/>
</dbReference>
<dbReference type="InterPro" id="IPR018944">
    <property type="entry name" value="DNA_pol_lambd_fingers_domain"/>
</dbReference>
<evidence type="ECO:0000256" key="9">
    <source>
        <dbReference type="PIRSR" id="PIRSR000817-1"/>
    </source>
</evidence>
<dbReference type="InterPro" id="IPR022312">
    <property type="entry name" value="DNA_pol_X"/>
</dbReference>
<evidence type="ECO:0000256" key="2">
    <source>
        <dbReference type="ARBA" id="ARBA00004123"/>
    </source>
</evidence>
<dbReference type="GO" id="GO:0003887">
    <property type="term" value="F:DNA-directed DNA polymerase activity"/>
    <property type="evidence" value="ECO:0007669"/>
    <property type="project" value="InterPro"/>
</dbReference>
<dbReference type="Gene3D" id="1.10.150.110">
    <property type="entry name" value="DNA polymerase beta, N-terminal domain-like"/>
    <property type="match status" value="1"/>
</dbReference>
<evidence type="ECO:0000256" key="6">
    <source>
        <dbReference type="ARBA" id="ARBA00022723"/>
    </source>
</evidence>
<keyword evidence="5" id="KW-0548">Nucleotidyltransferase</keyword>
<dbReference type="FunFam" id="3.40.50.10190:FF:000035">
    <property type="entry name" value="DNA-directed DNA/RNA polymerase mu"/>
    <property type="match status" value="1"/>
</dbReference>
<dbReference type="InterPro" id="IPR027421">
    <property type="entry name" value="DNA_pol_lamdba_lyase_dom_sf"/>
</dbReference>
<dbReference type="PRINTS" id="PR00869">
    <property type="entry name" value="DNAPOLX"/>
</dbReference>
<dbReference type="SUPFAM" id="SSF81585">
    <property type="entry name" value="PsbU/PolX domain-like"/>
    <property type="match status" value="1"/>
</dbReference>
<accession>A0A8X7XHT8</accession>
<dbReference type="Pfam" id="PF10391">
    <property type="entry name" value="DNA_pol_lambd_f"/>
    <property type="match status" value="1"/>
</dbReference>
<evidence type="ECO:0000256" key="1">
    <source>
        <dbReference type="ARBA" id="ARBA00001946"/>
    </source>
</evidence>
<dbReference type="InterPro" id="IPR001357">
    <property type="entry name" value="BRCT_dom"/>
</dbReference>
<keyword evidence="7 9" id="KW-0460">Magnesium</keyword>
<dbReference type="Proteomes" id="UP000886611">
    <property type="component" value="Unassembled WGS sequence"/>
</dbReference>
<comment type="subcellular location">
    <subcellularLocation>
        <location evidence="2">Nucleus</location>
    </subcellularLocation>
</comment>
<name>A0A8X7XHT8_POLSE</name>
<dbReference type="InterPro" id="IPR019843">
    <property type="entry name" value="DNA_pol-X_BS"/>
</dbReference>
<evidence type="ECO:0000256" key="8">
    <source>
        <dbReference type="ARBA" id="ARBA00023242"/>
    </source>
</evidence>
<dbReference type="AlphaFoldDB" id="A0A8X7XHT8"/>
<evidence type="ECO:0000256" key="4">
    <source>
        <dbReference type="ARBA" id="ARBA00022679"/>
    </source>
</evidence>
<dbReference type="InterPro" id="IPR002054">
    <property type="entry name" value="DNA-dir_DNA_pol_X"/>
</dbReference>
<dbReference type="SUPFAM" id="SSF81301">
    <property type="entry name" value="Nucleotidyltransferase"/>
    <property type="match status" value="1"/>
</dbReference>
<keyword evidence="12" id="KW-1185">Reference proteome</keyword>
<reference evidence="11 12" key="1">
    <citation type="journal article" date="2021" name="Cell">
        <title>Tracing the genetic footprints of vertebrate landing in non-teleost ray-finned fishes.</title>
        <authorList>
            <person name="Bi X."/>
            <person name="Wang K."/>
            <person name="Yang L."/>
            <person name="Pan H."/>
            <person name="Jiang H."/>
            <person name="Wei Q."/>
            <person name="Fang M."/>
            <person name="Yu H."/>
            <person name="Zhu C."/>
            <person name="Cai Y."/>
            <person name="He Y."/>
            <person name="Gan X."/>
            <person name="Zeng H."/>
            <person name="Yu D."/>
            <person name="Zhu Y."/>
            <person name="Jiang H."/>
            <person name="Qiu Q."/>
            <person name="Yang H."/>
            <person name="Zhang Y.E."/>
            <person name="Wang W."/>
            <person name="Zhu M."/>
            <person name="He S."/>
            <person name="Zhang G."/>
        </authorList>
    </citation>
    <scope>NUCLEOTIDE SEQUENCE [LARGE SCALE GENOMIC DNA]</scope>
    <source>
        <strain evidence="11">Bchr_013</strain>
    </source>
</reference>
<dbReference type="PROSITE" id="PS50172">
    <property type="entry name" value="BRCT"/>
    <property type="match status" value="1"/>
</dbReference>
<evidence type="ECO:0000313" key="12">
    <source>
        <dbReference type="Proteomes" id="UP000886611"/>
    </source>
</evidence>
<comment type="cofactor">
    <cofactor evidence="1 9">
        <name>Mg(2+)</name>
        <dbReference type="ChEBI" id="CHEBI:18420"/>
    </cofactor>
</comment>
<dbReference type="PANTHER" id="PTHR11276:SF24">
    <property type="entry name" value="DNA-DIRECTED DNA_RNA POLYMERASE MU"/>
    <property type="match status" value="1"/>
</dbReference>
<dbReference type="FunFam" id="1.10.150.20:FF:000010">
    <property type="entry name" value="DNA polymerase lambda"/>
    <property type="match status" value="1"/>
</dbReference>
<feature type="binding site" evidence="9">
    <location>
        <position position="295"/>
    </location>
    <ligand>
        <name>Mg(2+)</name>
        <dbReference type="ChEBI" id="CHEBI:18420"/>
    </ligand>
</feature>
<dbReference type="Gene3D" id="3.40.50.10190">
    <property type="entry name" value="BRCT domain"/>
    <property type="match status" value="1"/>
</dbReference>